<feature type="signal peptide" evidence="2">
    <location>
        <begin position="1"/>
        <end position="18"/>
    </location>
</feature>
<protein>
    <submittedName>
        <fullName evidence="3">Uncharacterized protein</fullName>
    </submittedName>
</protein>
<evidence type="ECO:0000313" key="4">
    <source>
        <dbReference type="Proteomes" id="UP001239445"/>
    </source>
</evidence>
<dbReference type="EMBL" id="MU839839">
    <property type="protein sequence ID" value="KAK1752596.1"/>
    <property type="molecule type" value="Genomic_DNA"/>
</dbReference>
<sequence length="148" mass="15943">MRLLTAITTLSLLQVSVGGTSSAQSLSPSLSLSLSLSPTTTTTTNIPSSSTSTTTTTKPTPPPKETDLCLQRKFLSAPICTDLDPSLRNTTLSERGWKCCWDMVLSLQGNPHLSYVSSFSHLLGDLRDGVGCSGGKAKMDADFWWWLM</sequence>
<evidence type="ECO:0000313" key="3">
    <source>
        <dbReference type="EMBL" id="KAK1752596.1"/>
    </source>
</evidence>
<feature type="region of interest" description="Disordered" evidence="1">
    <location>
        <begin position="31"/>
        <end position="65"/>
    </location>
</feature>
<evidence type="ECO:0000256" key="1">
    <source>
        <dbReference type="SAM" id="MobiDB-lite"/>
    </source>
</evidence>
<gene>
    <name evidence="3" type="ORF">QBC47DRAFT_61278</name>
</gene>
<keyword evidence="4" id="KW-1185">Reference proteome</keyword>
<accession>A0AAJ0B6I9</accession>
<evidence type="ECO:0000256" key="2">
    <source>
        <dbReference type="SAM" id="SignalP"/>
    </source>
</evidence>
<comment type="caution">
    <text evidence="3">The sequence shown here is derived from an EMBL/GenBank/DDBJ whole genome shotgun (WGS) entry which is preliminary data.</text>
</comment>
<reference evidence="3" key="1">
    <citation type="submission" date="2023-06" db="EMBL/GenBank/DDBJ databases">
        <title>Genome-scale phylogeny and comparative genomics of the fungal order Sordariales.</title>
        <authorList>
            <consortium name="Lawrence Berkeley National Laboratory"/>
            <person name="Hensen N."/>
            <person name="Bonometti L."/>
            <person name="Westerberg I."/>
            <person name="Brannstrom I.O."/>
            <person name="Guillou S."/>
            <person name="Cros-Aarteil S."/>
            <person name="Calhoun S."/>
            <person name="Haridas S."/>
            <person name="Kuo A."/>
            <person name="Mondo S."/>
            <person name="Pangilinan J."/>
            <person name="Riley R."/>
            <person name="Labutti K."/>
            <person name="Andreopoulos B."/>
            <person name="Lipzen A."/>
            <person name="Chen C."/>
            <person name="Yanf M."/>
            <person name="Daum C."/>
            <person name="Ng V."/>
            <person name="Clum A."/>
            <person name="Steindorff A."/>
            <person name="Ohm R."/>
            <person name="Martin F."/>
            <person name="Silar P."/>
            <person name="Natvig D."/>
            <person name="Lalanne C."/>
            <person name="Gautier V."/>
            <person name="Ament-Velasquez S.L."/>
            <person name="Kruys A."/>
            <person name="Hutchinson M.I."/>
            <person name="Powell A.J."/>
            <person name="Barry K."/>
            <person name="Miller A.N."/>
            <person name="Grigoriev I.V."/>
            <person name="Debuchy R."/>
            <person name="Gladieux P."/>
            <person name="Thoren M.H."/>
            <person name="Johannesson H."/>
        </authorList>
    </citation>
    <scope>NUCLEOTIDE SEQUENCE</scope>
    <source>
        <strain evidence="3">PSN4</strain>
    </source>
</reference>
<dbReference type="Proteomes" id="UP001239445">
    <property type="component" value="Unassembled WGS sequence"/>
</dbReference>
<feature type="compositionally biased region" description="Low complexity" evidence="1">
    <location>
        <begin position="31"/>
        <end position="58"/>
    </location>
</feature>
<proteinExistence type="predicted"/>
<keyword evidence="2" id="KW-0732">Signal</keyword>
<feature type="chain" id="PRO_5042609456" evidence="2">
    <location>
        <begin position="19"/>
        <end position="148"/>
    </location>
</feature>
<dbReference type="AlphaFoldDB" id="A0AAJ0B6I9"/>
<name>A0AAJ0B6I9_9PEZI</name>
<organism evidence="3 4">
    <name type="scientific">Echria macrotheca</name>
    <dbReference type="NCBI Taxonomy" id="438768"/>
    <lineage>
        <taxon>Eukaryota</taxon>
        <taxon>Fungi</taxon>
        <taxon>Dikarya</taxon>
        <taxon>Ascomycota</taxon>
        <taxon>Pezizomycotina</taxon>
        <taxon>Sordariomycetes</taxon>
        <taxon>Sordariomycetidae</taxon>
        <taxon>Sordariales</taxon>
        <taxon>Schizotheciaceae</taxon>
        <taxon>Echria</taxon>
    </lineage>
</organism>